<organism evidence="2 3">
    <name type="scientific">Hymenobacter cyanobacteriorum</name>
    <dbReference type="NCBI Taxonomy" id="2926463"/>
    <lineage>
        <taxon>Bacteria</taxon>
        <taxon>Pseudomonadati</taxon>
        <taxon>Bacteroidota</taxon>
        <taxon>Cytophagia</taxon>
        <taxon>Cytophagales</taxon>
        <taxon>Hymenobacteraceae</taxon>
        <taxon>Hymenobacter</taxon>
    </lineage>
</organism>
<keyword evidence="3" id="KW-1185">Reference proteome</keyword>
<proteinExistence type="predicted"/>
<keyword evidence="1" id="KW-0472">Membrane</keyword>
<dbReference type="RefSeq" id="WP_241934620.1">
    <property type="nucleotide sequence ID" value="NZ_JALBGC010000001.1"/>
</dbReference>
<evidence type="ECO:0000313" key="3">
    <source>
        <dbReference type="Proteomes" id="UP001139193"/>
    </source>
</evidence>
<sequence length="65" mass="7147">MNCQLAKIVVMIAPKIAWFESGRNEIRYAFVAKFLLASGAFYAVLIAESNLQSRISGTAIVLLLN</sequence>
<comment type="caution">
    <text evidence="2">The sequence shown here is derived from an EMBL/GenBank/DDBJ whole genome shotgun (WGS) entry which is preliminary data.</text>
</comment>
<dbReference type="AlphaFoldDB" id="A0A9X1VD40"/>
<gene>
    <name evidence="2" type="ORF">MON38_02860</name>
</gene>
<protein>
    <submittedName>
        <fullName evidence="2">Uncharacterized protein</fullName>
    </submittedName>
</protein>
<name>A0A9X1VD40_9BACT</name>
<evidence type="ECO:0000256" key="1">
    <source>
        <dbReference type="SAM" id="Phobius"/>
    </source>
</evidence>
<dbReference type="EMBL" id="JALBGC010000001">
    <property type="protein sequence ID" value="MCI1186345.1"/>
    <property type="molecule type" value="Genomic_DNA"/>
</dbReference>
<keyword evidence="1" id="KW-0812">Transmembrane</keyword>
<evidence type="ECO:0000313" key="2">
    <source>
        <dbReference type="EMBL" id="MCI1186345.1"/>
    </source>
</evidence>
<keyword evidence="1" id="KW-1133">Transmembrane helix</keyword>
<dbReference type="Proteomes" id="UP001139193">
    <property type="component" value="Unassembled WGS sequence"/>
</dbReference>
<accession>A0A9X1VD40</accession>
<feature type="transmembrane region" description="Helical" evidence="1">
    <location>
        <begin position="28"/>
        <end position="47"/>
    </location>
</feature>
<reference evidence="2" key="1">
    <citation type="submission" date="2022-03" db="EMBL/GenBank/DDBJ databases">
        <title>Bacterial whole genome sequence for Hymenobacter sp. DH14.</title>
        <authorList>
            <person name="Le V."/>
        </authorList>
    </citation>
    <scope>NUCLEOTIDE SEQUENCE</scope>
    <source>
        <strain evidence="2">DH14</strain>
    </source>
</reference>